<dbReference type="EMBL" id="SGXA01000002">
    <property type="protein sequence ID" value="RZS72715.1"/>
    <property type="molecule type" value="Genomic_DNA"/>
</dbReference>
<dbReference type="GO" id="GO:0019825">
    <property type="term" value="F:oxygen binding"/>
    <property type="evidence" value="ECO:0007669"/>
    <property type="project" value="InterPro"/>
</dbReference>
<dbReference type="GO" id="GO:0020037">
    <property type="term" value="F:heme binding"/>
    <property type="evidence" value="ECO:0007669"/>
    <property type="project" value="InterPro"/>
</dbReference>
<accession>A0A4Q7MUY0</accession>
<dbReference type="InterPro" id="IPR012292">
    <property type="entry name" value="Globin/Proto"/>
</dbReference>
<organism evidence="1 2">
    <name type="scientific">Pseudobacter ginsenosidimutans</name>
    <dbReference type="NCBI Taxonomy" id="661488"/>
    <lineage>
        <taxon>Bacteria</taxon>
        <taxon>Pseudomonadati</taxon>
        <taxon>Bacteroidota</taxon>
        <taxon>Chitinophagia</taxon>
        <taxon>Chitinophagales</taxon>
        <taxon>Chitinophagaceae</taxon>
        <taxon>Pseudobacter</taxon>
    </lineage>
</organism>
<dbReference type="CDD" id="cd08916">
    <property type="entry name" value="TrHb3_P"/>
    <property type="match status" value="1"/>
</dbReference>
<protein>
    <submittedName>
        <fullName evidence="1">Hemoglobin</fullName>
    </submittedName>
</protein>
<reference evidence="1 2" key="1">
    <citation type="submission" date="2019-02" db="EMBL/GenBank/DDBJ databases">
        <title>Genomic Encyclopedia of Type Strains, Phase IV (KMG-IV): sequencing the most valuable type-strain genomes for metagenomic binning, comparative biology and taxonomic classification.</title>
        <authorList>
            <person name="Goeker M."/>
        </authorList>
    </citation>
    <scope>NUCLEOTIDE SEQUENCE [LARGE SCALE GENOMIC DNA]</scope>
    <source>
        <strain evidence="1 2">DSM 18116</strain>
    </source>
</reference>
<dbReference type="Gene3D" id="1.10.490.10">
    <property type="entry name" value="Globins"/>
    <property type="match status" value="1"/>
</dbReference>
<dbReference type="SUPFAM" id="SSF46458">
    <property type="entry name" value="Globin-like"/>
    <property type="match status" value="1"/>
</dbReference>
<name>A0A4Q7MUY0_9BACT</name>
<gene>
    <name evidence="1" type="ORF">EV199_4638</name>
</gene>
<proteinExistence type="predicted"/>
<dbReference type="InterPro" id="IPR009050">
    <property type="entry name" value="Globin-like_sf"/>
</dbReference>
<dbReference type="Proteomes" id="UP000293874">
    <property type="component" value="Unassembled WGS sequence"/>
</dbReference>
<evidence type="ECO:0000313" key="1">
    <source>
        <dbReference type="EMBL" id="RZS72715.1"/>
    </source>
</evidence>
<dbReference type="OrthoDB" id="25954at2"/>
<dbReference type="RefSeq" id="WP_130543104.1">
    <property type="nucleotide sequence ID" value="NZ_CP042431.1"/>
</dbReference>
<comment type="caution">
    <text evidence="1">The sequence shown here is derived from an EMBL/GenBank/DDBJ whole genome shotgun (WGS) entry which is preliminary data.</text>
</comment>
<evidence type="ECO:0000313" key="2">
    <source>
        <dbReference type="Proteomes" id="UP000293874"/>
    </source>
</evidence>
<keyword evidence="2" id="KW-1185">Reference proteome</keyword>
<dbReference type="AlphaFoldDB" id="A0A4Q7MUY0"/>
<sequence>MTKQEITDHNSIVLLVDSFYAKARKDDLIGPIFNEVIGDHWDEHLPTMYKFWGDILLNRNEYEGNPMFVHKRLNARIPLQPVHFERWKKLFVETVRELFEGDKAELAEQRAVSIATVMQLKISGYH</sequence>